<dbReference type="Gene3D" id="3.40.50.1000">
    <property type="entry name" value="HAD superfamily/HAD-like"/>
    <property type="match status" value="1"/>
</dbReference>
<dbReference type="Gene3D" id="1.20.120.710">
    <property type="entry name" value="Haloacid dehalogenase hydrolase-like domain"/>
    <property type="match status" value="1"/>
</dbReference>
<evidence type="ECO:0000256" key="3">
    <source>
        <dbReference type="ARBA" id="ARBA00022842"/>
    </source>
</evidence>
<dbReference type="PANTHER" id="PTHR46470:SF4">
    <property type="entry name" value="5-AMINO-6-(5-PHOSPHO-D-RIBITYLAMINO)URACIL PHOSPHATASE YIGB"/>
    <property type="match status" value="1"/>
</dbReference>
<comment type="cofactor">
    <cofactor evidence="1">
        <name>Mg(2+)</name>
        <dbReference type="ChEBI" id="CHEBI:18420"/>
    </cofactor>
</comment>
<dbReference type="InterPro" id="IPR023214">
    <property type="entry name" value="HAD_sf"/>
</dbReference>
<evidence type="ECO:0000256" key="1">
    <source>
        <dbReference type="ARBA" id="ARBA00001946"/>
    </source>
</evidence>
<gene>
    <name evidence="4" type="ORF">GCM10022287_16430</name>
</gene>
<dbReference type="PANTHER" id="PTHR46470">
    <property type="entry name" value="N-ACYLNEURAMINATE-9-PHOSPHATASE"/>
    <property type="match status" value="1"/>
</dbReference>
<dbReference type="InterPro" id="IPR006439">
    <property type="entry name" value="HAD-SF_hydro_IA"/>
</dbReference>
<organism evidence="4 5">
    <name type="scientific">Gryllotalpicola koreensis</name>
    <dbReference type="NCBI Taxonomy" id="993086"/>
    <lineage>
        <taxon>Bacteria</taxon>
        <taxon>Bacillati</taxon>
        <taxon>Actinomycetota</taxon>
        <taxon>Actinomycetes</taxon>
        <taxon>Micrococcales</taxon>
        <taxon>Microbacteriaceae</taxon>
        <taxon>Gryllotalpicola</taxon>
    </lineage>
</organism>
<evidence type="ECO:0000256" key="2">
    <source>
        <dbReference type="ARBA" id="ARBA00022801"/>
    </source>
</evidence>
<proteinExistence type="predicted"/>
<dbReference type="EMBL" id="BAABBW010000002">
    <property type="protein sequence ID" value="GAA4173680.1"/>
    <property type="molecule type" value="Genomic_DNA"/>
</dbReference>
<dbReference type="PRINTS" id="PR00413">
    <property type="entry name" value="HADHALOGNASE"/>
</dbReference>
<reference evidence="5" key="1">
    <citation type="journal article" date="2019" name="Int. J. Syst. Evol. Microbiol.">
        <title>The Global Catalogue of Microorganisms (GCM) 10K type strain sequencing project: providing services to taxonomists for standard genome sequencing and annotation.</title>
        <authorList>
            <consortium name="The Broad Institute Genomics Platform"/>
            <consortium name="The Broad Institute Genome Sequencing Center for Infectious Disease"/>
            <person name="Wu L."/>
            <person name="Ma J."/>
        </authorList>
    </citation>
    <scope>NUCLEOTIDE SEQUENCE [LARGE SCALE GENOMIC DNA]</scope>
    <source>
        <strain evidence="5">JCM 17591</strain>
    </source>
</reference>
<comment type="caution">
    <text evidence="4">The sequence shown here is derived from an EMBL/GenBank/DDBJ whole genome shotgun (WGS) entry which is preliminary data.</text>
</comment>
<dbReference type="Pfam" id="PF00702">
    <property type="entry name" value="Hydrolase"/>
    <property type="match status" value="1"/>
</dbReference>
<dbReference type="NCBIfam" id="TIGR01509">
    <property type="entry name" value="HAD-SF-IA-v3"/>
    <property type="match status" value="1"/>
</dbReference>
<dbReference type="NCBIfam" id="TIGR01549">
    <property type="entry name" value="HAD-SF-IA-v1"/>
    <property type="match status" value="1"/>
</dbReference>
<keyword evidence="3" id="KW-0460">Magnesium</keyword>
<dbReference type="Proteomes" id="UP001501079">
    <property type="component" value="Unassembled WGS sequence"/>
</dbReference>
<evidence type="ECO:0008006" key="6">
    <source>
        <dbReference type="Google" id="ProtNLM"/>
    </source>
</evidence>
<dbReference type="InterPro" id="IPR051400">
    <property type="entry name" value="HAD-like_hydrolase"/>
</dbReference>
<sequence>MLTPPRAVLFDLDGTLADSDAALRAGTLGAAEAAHRLIGVATNRWLEVSTAVAAEVVAAHLDDWVTGAVDAAAISREIYARTLDKVGGDHVHLPELVRAQAAAGFAGQRAYPDVAPMLAALAERRLPTAIVTNGAAQVQRASLTAIGLDGRFDAVIISSEHGIAKPAPAIFALAIGELGVEPVEAWFIGDNPSTDIAGALNAGIQAVWINRDAHVLPADAPHADLEISALTELVPLLG</sequence>
<dbReference type="SFLD" id="SFLDG01129">
    <property type="entry name" value="C1.5:_HAD__Beta-PGM__Phosphata"/>
    <property type="match status" value="1"/>
</dbReference>
<evidence type="ECO:0000313" key="4">
    <source>
        <dbReference type="EMBL" id="GAA4173680.1"/>
    </source>
</evidence>
<evidence type="ECO:0000313" key="5">
    <source>
        <dbReference type="Proteomes" id="UP001501079"/>
    </source>
</evidence>
<dbReference type="InterPro" id="IPR036412">
    <property type="entry name" value="HAD-like_sf"/>
</dbReference>
<name>A0ABP7ZYS6_9MICO</name>
<keyword evidence="5" id="KW-1185">Reference proteome</keyword>
<accession>A0ABP7ZYS6</accession>
<keyword evidence="2" id="KW-0378">Hydrolase</keyword>
<dbReference type="SUPFAM" id="SSF56784">
    <property type="entry name" value="HAD-like"/>
    <property type="match status" value="1"/>
</dbReference>
<protein>
    <recommendedName>
        <fullName evidence="6">HAD family hydrolase</fullName>
    </recommendedName>
</protein>
<dbReference type="SFLD" id="SFLDS00003">
    <property type="entry name" value="Haloacid_Dehalogenase"/>
    <property type="match status" value="1"/>
</dbReference>